<dbReference type="Gene3D" id="2.30.30.100">
    <property type="match status" value="1"/>
</dbReference>
<dbReference type="InterPro" id="IPR004408">
    <property type="entry name" value="Biotin_CoA_COase_ligase"/>
</dbReference>
<dbReference type="InterPro" id="IPR036388">
    <property type="entry name" value="WH-like_DNA-bd_sf"/>
</dbReference>
<dbReference type="GO" id="GO:0004077">
    <property type="term" value="F:biotin--[biotin carboxyl-carrier protein] ligase activity"/>
    <property type="evidence" value="ECO:0007669"/>
    <property type="project" value="UniProtKB-UniRule"/>
</dbReference>
<dbReference type="GO" id="GO:0006355">
    <property type="term" value="P:regulation of DNA-templated transcription"/>
    <property type="evidence" value="ECO:0007669"/>
    <property type="project" value="UniProtKB-UniRule"/>
</dbReference>
<organism evidence="6 7">
    <name type="scientific">Gracilibacillus dipsosauri</name>
    <dbReference type="NCBI Taxonomy" id="178340"/>
    <lineage>
        <taxon>Bacteria</taxon>
        <taxon>Bacillati</taxon>
        <taxon>Bacillota</taxon>
        <taxon>Bacilli</taxon>
        <taxon>Bacillales</taxon>
        <taxon>Bacillaceae</taxon>
        <taxon>Gracilibacillus</taxon>
    </lineage>
</organism>
<name>A0A317L0U2_9BACI</name>
<keyword evidence="4" id="KW-0547">Nucleotide-binding</keyword>
<feature type="binding site" evidence="4">
    <location>
        <begin position="122"/>
        <end position="124"/>
    </location>
    <ligand>
        <name>biotin</name>
        <dbReference type="ChEBI" id="CHEBI:57586"/>
    </ligand>
</feature>
<keyword evidence="1 4" id="KW-0436">Ligase</keyword>
<dbReference type="Pfam" id="PF08279">
    <property type="entry name" value="HTH_11"/>
    <property type="match status" value="1"/>
</dbReference>
<evidence type="ECO:0000313" key="6">
    <source>
        <dbReference type="EMBL" id="PWU68660.1"/>
    </source>
</evidence>
<protein>
    <recommendedName>
        <fullName evidence="4">Bifunctional ligase/repressor BirA</fullName>
    </recommendedName>
    <alternativeName>
        <fullName evidence="4">Biotin--[acetyl-CoA-carboxylase] ligase</fullName>
        <ecNumber evidence="4">6.3.4.15</ecNumber>
    </alternativeName>
    <alternativeName>
        <fullName evidence="4">Biotin--protein ligase</fullName>
    </alternativeName>
    <alternativeName>
        <fullName evidence="4">Biotin-[acetyl-CoA carboxylase] synthetase</fullName>
    </alternativeName>
</protein>
<sequence length="325" mass="37818">MKDSKRNQLIQLLAKHEEDYISGQTLSDKLGISRTAVWKHINELKKDGYQFESAPRKGYKLIHRSSDLSESSIKWDLQTNWVGQKVYFQEEMDSTQDYAHRLARKNAEHGTVVITNKQKKGRGRMNRSWESNHPEGIWISILLRPDTPPHHASQMTLFTAVSIVESLRLITNADIQIKWPNDLYLNGKKICGILTEMQAELDQIDYLIIGFGINVNQTLATFPEDLKNKSTSLSIETGKEWNRKELIQIILENFEDHYHHYLENGFHHTKQKWMNYAYKLNEKVEVKTPKSHYSATIQGINDEGALIVKKENQQLETIYSAEIHW</sequence>
<evidence type="ECO:0000259" key="5">
    <source>
        <dbReference type="PROSITE" id="PS51733"/>
    </source>
</evidence>
<dbReference type="InterPro" id="IPR045864">
    <property type="entry name" value="aa-tRNA-synth_II/BPL/LPL"/>
</dbReference>
<dbReference type="PANTHER" id="PTHR12835">
    <property type="entry name" value="BIOTIN PROTEIN LIGASE"/>
    <property type="match status" value="1"/>
</dbReference>
<dbReference type="InterPro" id="IPR030855">
    <property type="entry name" value="Bifunct_BirA"/>
</dbReference>
<keyword evidence="4" id="KW-0067">ATP-binding</keyword>
<dbReference type="RefSeq" id="WP_109984274.1">
    <property type="nucleotide sequence ID" value="NZ_QGTD01000008.1"/>
</dbReference>
<keyword evidence="4" id="KW-0804">Transcription</keyword>
<evidence type="ECO:0000256" key="4">
    <source>
        <dbReference type="HAMAP-Rule" id="MF_00978"/>
    </source>
</evidence>
<dbReference type="OrthoDB" id="9807064at2"/>
<dbReference type="Gene3D" id="3.30.930.10">
    <property type="entry name" value="Bira Bifunctional Protein, Domain 2"/>
    <property type="match status" value="1"/>
</dbReference>
<feature type="domain" description="BPL/LPL catalytic" evidence="5">
    <location>
        <begin position="71"/>
        <end position="262"/>
    </location>
</feature>
<dbReference type="NCBIfam" id="TIGR00121">
    <property type="entry name" value="birA_ligase"/>
    <property type="match status" value="1"/>
</dbReference>
<evidence type="ECO:0000313" key="7">
    <source>
        <dbReference type="Proteomes" id="UP000245624"/>
    </source>
</evidence>
<dbReference type="HAMAP" id="MF_00978">
    <property type="entry name" value="Bifunct_BirA"/>
    <property type="match status" value="1"/>
</dbReference>
<dbReference type="SUPFAM" id="SSF55681">
    <property type="entry name" value="Class II aaRS and biotin synthetases"/>
    <property type="match status" value="1"/>
</dbReference>
<dbReference type="PROSITE" id="PS51733">
    <property type="entry name" value="BPL_LPL_CATALYTIC"/>
    <property type="match status" value="1"/>
</dbReference>
<dbReference type="GO" id="GO:0005737">
    <property type="term" value="C:cytoplasm"/>
    <property type="evidence" value="ECO:0007669"/>
    <property type="project" value="TreeGrafter"/>
</dbReference>
<dbReference type="InterPro" id="IPR036390">
    <property type="entry name" value="WH_DNA-bd_sf"/>
</dbReference>
<dbReference type="GO" id="GO:0005524">
    <property type="term" value="F:ATP binding"/>
    <property type="evidence" value="ECO:0007669"/>
    <property type="project" value="UniProtKB-UniRule"/>
</dbReference>
<dbReference type="GO" id="GO:0003677">
    <property type="term" value="F:DNA binding"/>
    <property type="evidence" value="ECO:0007669"/>
    <property type="project" value="UniProtKB-UniRule"/>
</dbReference>
<proteinExistence type="inferred from homology"/>
<dbReference type="PANTHER" id="PTHR12835:SF5">
    <property type="entry name" value="BIOTIN--PROTEIN LIGASE"/>
    <property type="match status" value="1"/>
</dbReference>
<comment type="caution">
    <text evidence="4">Lacks conserved residue(s) required for the propagation of feature annotation.</text>
</comment>
<keyword evidence="7" id="KW-1185">Reference proteome</keyword>
<dbReference type="CDD" id="cd16442">
    <property type="entry name" value="BPL"/>
    <property type="match status" value="1"/>
</dbReference>
<evidence type="ECO:0000256" key="1">
    <source>
        <dbReference type="ARBA" id="ARBA00022598"/>
    </source>
</evidence>
<gene>
    <name evidence="4" type="primary">birA</name>
    <name evidence="6" type="ORF">DLJ74_09530</name>
</gene>
<keyword evidence="4" id="KW-0805">Transcription regulation</keyword>
<dbReference type="EC" id="6.3.4.15" evidence="4"/>
<dbReference type="InterPro" id="IPR013196">
    <property type="entry name" value="HTH_11"/>
</dbReference>
<comment type="catalytic activity">
    <reaction evidence="4">
        <text>biotin + L-lysyl-[protein] + ATP = N(6)-biotinyl-L-lysyl-[protein] + AMP + diphosphate + H(+)</text>
        <dbReference type="Rhea" id="RHEA:11756"/>
        <dbReference type="Rhea" id="RHEA-COMP:9752"/>
        <dbReference type="Rhea" id="RHEA-COMP:10505"/>
        <dbReference type="ChEBI" id="CHEBI:15378"/>
        <dbReference type="ChEBI" id="CHEBI:29969"/>
        <dbReference type="ChEBI" id="CHEBI:30616"/>
        <dbReference type="ChEBI" id="CHEBI:33019"/>
        <dbReference type="ChEBI" id="CHEBI:57586"/>
        <dbReference type="ChEBI" id="CHEBI:83144"/>
        <dbReference type="ChEBI" id="CHEBI:456215"/>
        <dbReference type="EC" id="6.3.4.15"/>
    </reaction>
</comment>
<dbReference type="InterPro" id="IPR011991">
    <property type="entry name" value="ArsR-like_HTH"/>
</dbReference>
<feature type="binding site" evidence="4">
    <location>
        <position position="118"/>
    </location>
    <ligand>
        <name>biotin</name>
        <dbReference type="ChEBI" id="CHEBI:57586"/>
    </ligand>
</feature>
<dbReference type="AlphaFoldDB" id="A0A317L0U2"/>
<dbReference type="EMBL" id="QGTD01000008">
    <property type="protein sequence ID" value="PWU68660.1"/>
    <property type="molecule type" value="Genomic_DNA"/>
</dbReference>
<dbReference type="SUPFAM" id="SSF46785">
    <property type="entry name" value="Winged helix' DNA-binding domain"/>
    <property type="match status" value="1"/>
</dbReference>
<dbReference type="Gene3D" id="1.10.10.10">
    <property type="entry name" value="Winged helix-like DNA-binding domain superfamily/Winged helix DNA-binding domain"/>
    <property type="match status" value="1"/>
</dbReference>
<comment type="function">
    <text evidence="4">Acts both as a biotin--[acetyl-CoA-carboxylase] ligase and a repressor.</text>
</comment>
<dbReference type="Proteomes" id="UP000245624">
    <property type="component" value="Unassembled WGS sequence"/>
</dbReference>
<keyword evidence="3 4" id="KW-0092">Biotin</keyword>
<dbReference type="GO" id="GO:0009249">
    <property type="term" value="P:protein lipoylation"/>
    <property type="evidence" value="ECO:0007669"/>
    <property type="project" value="UniProtKB-ARBA"/>
</dbReference>
<dbReference type="InterPro" id="IPR004143">
    <property type="entry name" value="BPL_LPL_catalytic"/>
</dbReference>
<accession>A0A317L0U2</accession>
<reference evidence="6 7" key="1">
    <citation type="submission" date="2018-05" db="EMBL/GenBank/DDBJ databases">
        <title>Genomic analysis of Gracilibacillus dipsosauri DD1 reveals novel features of a salt-tolerant amylase.</title>
        <authorList>
            <person name="Deutch C.E."/>
            <person name="Yang S."/>
        </authorList>
    </citation>
    <scope>NUCLEOTIDE SEQUENCE [LARGE SCALE GENOMIC DNA]</scope>
    <source>
        <strain evidence="6 7">DD1</strain>
    </source>
</reference>
<keyword evidence="2 4" id="KW-0238">DNA-binding</keyword>
<dbReference type="Pfam" id="PF02237">
    <property type="entry name" value="BPL_C"/>
    <property type="match status" value="1"/>
</dbReference>
<keyword evidence="4" id="KW-0678">Repressor</keyword>
<dbReference type="CDD" id="cd00090">
    <property type="entry name" value="HTH_ARSR"/>
    <property type="match status" value="1"/>
</dbReference>
<comment type="caution">
    <text evidence="6">The sequence shown here is derived from an EMBL/GenBank/DDBJ whole genome shotgun (WGS) entry which is preliminary data.</text>
</comment>
<dbReference type="Pfam" id="PF03099">
    <property type="entry name" value="BPL_LplA_LipB"/>
    <property type="match status" value="1"/>
</dbReference>
<dbReference type="GO" id="GO:0016740">
    <property type="term" value="F:transferase activity"/>
    <property type="evidence" value="ECO:0007669"/>
    <property type="project" value="UniProtKB-ARBA"/>
</dbReference>
<evidence type="ECO:0000256" key="3">
    <source>
        <dbReference type="ARBA" id="ARBA00023267"/>
    </source>
</evidence>
<comment type="similarity">
    <text evidence="4">Belongs to the biotin--protein ligase family.</text>
</comment>
<feature type="DNA-binding region" description="H-T-H motif" evidence="4">
    <location>
        <begin position="23"/>
        <end position="42"/>
    </location>
</feature>
<feature type="binding site" evidence="4">
    <location>
        <position position="189"/>
    </location>
    <ligand>
        <name>biotin</name>
        <dbReference type="ChEBI" id="CHEBI:57586"/>
    </ligand>
</feature>
<dbReference type="InterPro" id="IPR003142">
    <property type="entry name" value="BPL_C"/>
</dbReference>
<evidence type="ECO:0000256" key="2">
    <source>
        <dbReference type="ARBA" id="ARBA00023125"/>
    </source>
</evidence>